<dbReference type="EMBL" id="CP036274">
    <property type="protein sequence ID" value="QDU24965.1"/>
    <property type="molecule type" value="Genomic_DNA"/>
</dbReference>
<proteinExistence type="predicted"/>
<dbReference type="InterPro" id="IPR001584">
    <property type="entry name" value="Integrase_cat-core"/>
</dbReference>
<evidence type="ECO:0000313" key="2">
    <source>
        <dbReference type="EMBL" id="QDU24965.1"/>
    </source>
</evidence>
<reference evidence="2 3" key="1">
    <citation type="submission" date="2019-02" db="EMBL/GenBank/DDBJ databases">
        <title>Deep-cultivation of Planctomycetes and their phenomic and genomic characterization uncovers novel biology.</title>
        <authorList>
            <person name="Wiegand S."/>
            <person name="Jogler M."/>
            <person name="Boedeker C."/>
            <person name="Pinto D."/>
            <person name="Vollmers J."/>
            <person name="Rivas-Marin E."/>
            <person name="Kohn T."/>
            <person name="Peeters S.H."/>
            <person name="Heuer A."/>
            <person name="Rast P."/>
            <person name="Oberbeckmann S."/>
            <person name="Bunk B."/>
            <person name="Jeske O."/>
            <person name="Meyerdierks A."/>
            <person name="Storesund J.E."/>
            <person name="Kallscheuer N."/>
            <person name="Luecker S."/>
            <person name="Lage O.M."/>
            <person name="Pohl T."/>
            <person name="Merkel B.J."/>
            <person name="Hornburger P."/>
            <person name="Mueller R.-W."/>
            <person name="Bruemmer F."/>
            <person name="Labrenz M."/>
            <person name="Spormann A.M."/>
            <person name="Op den Camp H."/>
            <person name="Overmann J."/>
            <person name="Amann R."/>
            <person name="Jetten M.S.M."/>
            <person name="Mascher T."/>
            <person name="Medema M.H."/>
            <person name="Devos D.P."/>
            <person name="Kaster A.-K."/>
            <person name="Ovreas L."/>
            <person name="Rohde M."/>
            <person name="Galperin M.Y."/>
            <person name="Jogler C."/>
        </authorList>
    </citation>
    <scope>NUCLEOTIDE SEQUENCE [LARGE SCALE GENOMIC DNA]</scope>
    <source>
        <strain evidence="2 3">ETA_A8</strain>
    </source>
</reference>
<dbReference type="RefSeq" id="WP_145083088.1">
    <property type="nucleotide sequence ID" value="NZ_CP036274.1"/>
</dbReference>
<feature type="domain" description="Integrase catalytic" evidence="1">
    <location>
        <begin position="6"/>
        <end position="33"/>
    </location>
</feature>
<keyword evidence="3" id="KW-1185">Reference proteome</keyword>
<sequence length="98" mass="11578">MPGRRQEFRRELTSFFDWYNEHRPHTTLQGCTPNEVYHRCFPENRRLRFEPRSNWPRGAPCAKPSSLVKGRPGGKVDLQVAFHAERKHLPIVKLRRAA</sequence>
<dbReference type="SUPFAM" id="SSF53098">
    <property type="entry name" value="Ribonuclease H-like"/>
    <property type="match status" value="1"/>
</dbReference>
<dbReference type="Proteomes" id="UP000315017">
    <property type="component" value="Chromosome"/>
</dbReference>
<evidence type="ECO:0000313" key="3">
    <source>
        <dbReference type="Proteomes" id="UP000315017"/>
    </source>
</evidence>
<evidence type="ECO:0000259" key="1">
    <source>
        <dbReference type="Pfam" id="PF13683"/>
    </source>
</evidence>
<protein>
    <recommendedName>
        <fullName evidence="1">Integrase catalytic domain-containing protein</fullName>
    </recommendedName>
</protein>
<dbReference type="GO" id="GO:0015074">
    <property type="term" value="P:DNA integration"/>
    <property type="evidence" value="ECO:0007669"/>
    <property type="project" value="InterPro"/>
</dbReference>
<accession>A0A517Y430</accession>
<name>A0A517Y430_9BACT</name>
<dbReference type="OrthoDB" id="9803878at2"/>
<organism evidence="2 3">
    <name type="scientific">Anatilimnocola aggregata</name>
    <dbReference type="NCBI Taxonomy" id="2528021"/>
    <lineage>
        <taxon>Bacteria</taxon>
        <taxon>Pseudomonadati</taxon>
        <taxon>Planctomycetota</taxon>
        <taxon>Planctomycetia</taxon>
        <taxon>Pirellulales</taxon>
        <taxon>Pirellulaceae</taxon>
        <taxon>Anatilimnocola</taxon>
    </lineage>
</organism>
<dbReference type="InterPro" id="IPR012337">
    <property type="entry name" value="RNaseH-like_sf"/>
</dbReference>
<dbReference type="KEGG" id="aagg:ETAA8_00260"/>
<dbReference type="AlphaFoldDB" id="A0A517Y430"/>
<gene>
    <name evidence="2" type="ORF">ETAA8_00260</name>
</gene>
<dbReference type="Pfam" id="PF13683">
    <property type="entry name" value="rve_3"/>
    <property type="match status" value="1"/>
</dbReference>